<evidence type="ECO:0000256" key="4">
    <source>
        <dbReference type="SAM" id="MobiDB-lite"/>
    </source>
</evidence>
<dbReference type="Proteomes" id="UP000011086">
    <property type="component" value="Unassembled WGS sequence"/>
</dbReference>
<dbReference type="InterPro" id="IPR053820">
    <property type="entry name" value="MSL3_chromo-like"/>
</dbReference>
<feature type="compositionally biased region" description="Basic and acidic residues" evidence="4">
    <location>
        <begin position="129"/>
        <end position="142"/>
    </location>
</feature>
<evidence type="ECO:0000256" key="2">
    <source>
        <dbReference type="ARBA" id="ARBA00011353"/>
    </source>
</evidence>
<feature type="domain" description="MSL3 chromodomain-like" evidence="5">
    <location>
        <begin position="10"/>
        <end position="77"/>
    </location>
</feature>
<dbReference type="EMBL" id="JH793030">
    <property type="protein sequence ID" value="ELQ38530.1"/>
    <property type="molecule type" value="Genomic_DNA"/>
</dbReference>
<dbReference type="PANTHER" id="PTHR10880">
    <property type="entry name" value="MORTALITY FACTOR 4-LIKE PROTEIN"/>
    <property type="match status" value="1"/>
</dbReference>
<feature type="region of interest" description="Disordered" evidence="4">
    <location>
        <begin position="103"/>
        <end position="143"/>
    </location>
</feature>
<evidence type="ECO:0000313" key="6">
    <source>
        <dbReference type="EMBL" id="ELQ38530.1"/>
    </source>
</evidence>
<accession>A0AA97NYB3</accession>
<dbReference type="InterPro" id="IPR008676">
    <property type="entry name" value="MRG"/>
</dbReference>
<dbReference type="SMR" id="A0AA97NYB3"/>
<dbReference type="SUPFAM" id="SSF54160">
    <property type="entry name" value="Chromo domain-like"/>
    <property type="match status" value="1"/>
</dbReference>
<proteinExistence type="inferred from homology"/>
<dbReference type="Pfam" id="PF22732">
    <property type="entry name" value="MSL3_chromo-like"/>
    <property type="match status" value="1"/>
</dbReference>
<evidence type="ECO:0000256" key="1">
    <source>
        <dbReference type="ARBA" id="ARBA00009093"/>
    </source>
</evidence>
<comment type="subunit">
    <text evidence="2">Component of the NuA4 histone acetyltransferase complex.</text>
</comment>
<evidence type="ECO:0000259" key="5">
    <source>
        <dbReference type="Pfam" id="PF22732"/>
    </source>
</evidence>
<gene>
    <name evidence="6" type="ORF">OOU_Y34scaffold00534g5</name>
</gene>
<dbReference type="Gene3D" id="2.30.30.140">
    <property type="match status" value="1"/>
</dbReference>
<dbReference type="GO" id="GO:0006325">
    <property type="term" value="P:chromatin organization"/>
    <property type="evidence" value="ECO:0007669"/>
    <property type="project" value="InterPro"/>
</dbReference>
<organism evidence="6">
    <name type="scientific">Pyricularia oryzae (strain Y34)</name>
    <name type="common">Rice blast fungus</name>
    <name type="synonym">Magnaporthe oryzae</name>
    <dbReference type="NCBI Taxonomy" id="1143189"/>
    <lineage>
        <taxon>Eukaryota</taxon>
        <taxon>Fungi</taxon>
        <taxon>Dikarya</taxon>
        <taxon>Ascomycota</taxon>
        <taxon>Pezizomycotina</taxon>
        <taxon>Sordariomycetes</taxon>
        <taxon>Sordariomycetidae</taxon>
        <taxon>Magnaporthales</taxon>
        <taxon>Pyriculariaceae</taxon>
        <taxon>Pyricularia</taxon>
    </lineage>
</organism>
<dbReference type="GO" id="GO:0006355">
    <property type="term" value="P:regulation of DNA-templated transcription"/>
    <property type="evidence" value="ECO:0007669"/>
    <property type="project" value="InterPro"/>
</dbReference>
<evidence type="ECO:0000256" key="3">
    <source>
        <dbReference type="ARBA" id="ARBA00018505"/>
    </source>
</evidence>
<sequence>MPPKQSAPPFKADERVFCFHMDMLYEARILEIQSEDNDLFYKIHYKGWKNTWDDWVRQDRLRKFNDENKELAHTLRENVKALQAQAKGGASARSAALKKVSVTAGVDSSRGSEERTAQQATSSGRGSKRQRDHDLEEVEHQKHSASGWLGMQVLESPVLPFWYRCKSTHGAGNKRREGVPGNLLQILQELHLHDNNQVG</sequence>
<dbReference type="CDD" id="cd18983">
    <property type="entry name" value="CBD_MSL3_like"/>
    <property type="match status" value="1"/>
</dbReference>
<protein>
    <recommendedName>
        <fullName evidence="3">Chromatin modification-related protein EAF3</fullName>
    </recommendedName>
</protein>
<dbReference type="GO" id="GO:0032221">
    <property type="term" value="C:Rpd3S complex"/>
    <property type="evidence" value="ECO:0007669"/>
    <property type="project" value="TreeGrafter"/>
</dbReference>
<reference evidence="6" key="1">
    <citation type="journal article" date="2012" name="PLoS Genet.">
        <title>Comparative analysis of the genomes of two field isolates of the rice blast fungus Magnaporthe oryzae.</title>
        <authorList>
            <person name="Xue M."/>
            <person name="Yang J."/>
            <person name="Li Z."/>
            <person name="Hu S."/>
            <person name="Yao N."/>
            <person name="Dean R.A."/>
            <person name="Zhao W."/>
            <person name="Shen M."/>
            <person name="Zhang H."/>
            <person name="Li C."/>
            <person name="Liu L."/>
            <person name="Cao L."/>
            <person name="Xu X."/>
            <person name="Xing Y."/>
            <person name="Hsiang T."/>
            <person name="Zhang Z."/>
            <person name="Xu J.R."/>
            <person name="Peng Y.L."/>
        </authorList>
    </citation>
    <scope>NUCLEOTIDE SEQUENCE</scope>
    <source>
        <strain evidence="6">Y34</strain>
    </source>
</reference>
<dbReference type="PANTHER" id="PTHR10880:SF15">
    <property type="entry name" value="MSL COMPLEX SUBUNIT 3"/>
    <property type="match status" value="1"/>
</dbReference>
<dbReference type="InterPro" id="IPR016197">
    <property type="entry name" value="Chromo-like_dom_sf"/>
</dbReference>
<name>A0AA97NYB3_PYRO3</name>
<dbReference type="AlphaFoldDB" id="A0AA97NYB3"/>
<comment type="similarity">
    <text evidence="1">Belongs to the MRG family.</text>
</comment>
<dbReference type="GO" id="GO:0035267">
    <property type="term" value="C:NuA4 histone acetyltransferase complex"/>
    <property type="evidence" value="ECO:0007669"/>
    <property type="project" value="TreeGrafter"/>
</dbReference>